<keyword evidence="2" id="KW-1185">Reference proteome</keyword>
<dbReference type="OrthoDB" id="2660915at2759"/>
<dbReference type="AlphaFoldDB" id="A0A1B7MFM8"/>
<evidence type="ECO:0000313" key="2">
    <source>
        <dbReference type="Proteomes" id="UP000092154"/>
    </source>
</evidence>
<organism evidence="1 2">
    <name type="scientific">Rhizopogon vinicolor AM-OR11-026</name>
    <dbReference type="NCBI Taxonomy" id="1314800"/>
    <lineage>
        <taxon>Eukaryota</taxon>
        <taxon>Fungi</taxon>
        <taxon>Dikarya</taxon>
        <taxon>Basidiomycota</taxon>
        <taxon>Agaricomycotina</taxon>
        <taxon>Agaricomycetes</taxon>
        <taxon>Agaricomycetidae</taxon>
        <taxon>Boletales</taxon>
        <taxon>Suillineae</taxon>
        <taxon>Rhizopogonaceae</taxon>
        <taxon>Rhizopogon</taxon>
    </lineage>
</organism>
<evidence type="ECO:0000313" key="1">
    <source>
        <dbReference type="EMBL" id="OAX31401.1"/>
    </source>
</evidence>
<sequence length="306" mass="34286">MGHISNQGSQAGDGSFRQILEQCMGQGCSDIALSFQTMIAQIKLVIMWLTDRCSTRTVMHQSLEEVYKVDVAPLKNKPSYRTFQHWYTIGTRFVAVAGGGTIDLTYHLGNALRNPDPDTKIGATIIAKIIPVIHLLQGMFMMTIYATFPPSMLATHNIPPQIYCANITVSDLFFDSFIFNMFKLVEHSPSSWDPSKSRHLGIEFPASFPENAKMPMPQESAADAVWSEHEHKLAEHAAVVEDLVDLSSELENFYTNGVKPMDSYIHIPNSLIRGAMKQRWYFDGIHLRHSSRPPASLSDEQLGTLL</sequence>
<dbReference type="STRING" id="1314800.A0A1B7MFM8"/>
<gene>
    <name evidence="1" type="ORF">K503DRAFT_806095</name>
</gene>
<dbReference type="InParanoid" id="A0A1B7MFM8"/>
<protein>
    <submittedName>
        <fullName evidence="1">Uncharacterized protein</fullName>
    </submittedName>
</protein>
<accession>A0A1B7MFM8</accession>
<dbReference type="Proteomes" id="UP000092154">
    <property type="component" value="Unassembled WGS sequence"/>
</dbReference>
<dbReference type="EMBL" id="KV449419">
    <property type="protein sequence ID" value="OAX31401.1"/>
    <property type="molecule type" value="Genomic_DNA"/>
</dbReference>
<reference evidence="1 2" key="1">
    <citation type="submission" date="2016-06" db="EMBL/GenBank/DDBJ databases">
        <title>Comparative genomics of the ectomycorrhizal sister species Rhizopogon vinicolor and Rhizopogon vesiculosus (Basidiomycota: Boletales) reveals a divergence of the mating type B locus.</title>
        <authorList>
            <consortium name="DOE Joint Genome Institute"/>
            <person name="Mujic A.B."/>
            <person name="Kuo A."/>
            <person name="Tritt A."/>
            <person name="Lipzen A."/>
            <person name="Chen C."/>
            <person name="Johnson J."/>
            <person name="Sharma A."/>
            <person name="Barry K."/>
            <person name="Grigoriev I.V."/>
            <person name="Spatafora J.W."/>
        </authorList>
    </citation>
    <scope>NUCLEOTIDE SEQUENCE [LARGE SCALE GENOMIC DNA]</scope>
    <source>
        <strain evidence="1 2">AM-OR11-026</strain>
    </source>
</reference>
<name>A0A1B7MFM8_9AGAM</name>
<proteinExistence type="predicted"/>